<evidence type="ECO:0000259" key="4">
    <source>
        <dbReference type="PROSITE" id="PS50932"/>
    </source>
</evidence>
<dbReference type="InterPro" id="IPR000843">
    <property type="entry name" value="HTH_LacI"/>
</dbReference>
<evidence type="ECO:0000313" key="5">
    <source>
        <dbReference type="EMBL" id="MCU6797235.1"/>
    </source>
</evidence>
<dbReference type="Gene3D" id="1.10.260.40">
    <property type="entry name" value="lambda repressor-like DNA-binding domains"/>
    <property type="match status" value="1"/>
</dbReference>
<proteinExistence type="predicted"/>
<keyword evidence="6" id="KW-1185">Reference proteome</keyword>
<comment type="caution">
    <text evidence="5">The sequence shown here is derived from an EMBL/GenBank/DDBJ whole genome shotgun (WGS) entry which is preliminary data.</text>
</comment>
<gene>
    <name evidence="5" type="ORF">OB236_34415</name>
</gene>
<dbReference type="RefSeq" id="WP_262688045.1">
    <property type="nucleotide sequence ID" value="NZ_JAOQIO010000115.1"/>
</dbReference>
<feature type="domain" description="HTH lacI-type" evidence="4">
    <location>
        <begin position="6"/>
        <end position="62"/>
    </location>
</feature>
<protein>
    <submittedName>
        <fullName evidence="5">LacI family transcriptional regulator</fullName>
    </submittedName>
</protein>
<dbReference type="InterPro" id="IPR010982">
    <property type="entry name" value="Lambda_DNA-bd_dom_sf"/>
</dbReference>
<name>A0ABT2URG7_9BACL</name>
<keyword evidence="2" id="KW-0238">DNA-binding</keyword>
<dbReference type="SUPFAM" id="SSF47413">
    <property type="entry name" value="lambda repressor-like DNA-binding domains"/>
    <property type="match status" value="1"/>
</dbReference>
<evidence type="ECO:0000256" key="2">
    <source>
        <dbReference type="ARBA" id="ARBA00023125"/>
    </source>
</evidence>
<evidence type="ECO:0000256" key="3">
    <source>
        <dbReference type="ARBA" id="ARBA00023163"/>
    </source>
</evidence>
<dbReference type="CDD" id="cd01392">
    <property type="entry name" value="HTH_LacI"/>
    <property type="match status" value="1"/>
</dbReference>
<dbReference type="PANTHER" id="PTHR30146:SF154">
    <property type="entry name" value="TRANSCRIPTION REGULATOR, MEMBER OF GALR FAMILY"/>
    <property type="match status" value="1"/>
</dbReference>
<dbReference type="Proteomes" id="UP001652445">
    <property type="component" value="Unassembled WGS sequence"/>
</dbReference>
<dbReference type="Gene3D" id="3.40.50.2300">
    <property type="match status" value="2"/>
</dbReference>
<dbReference type="InterPro" id="IPR046335">
    <property type="entry name" value="LacI/GalR-like_sensor"/>
</dbReference>
<dbReference type="EMBL" id="JAOQIO010000115">
    <property type="protein sequence ID" value="MCU6797235.1"/>
    <property type="molecule type" value="Genomic_DNA"/>
</dbReference>
<dbReference type="PROSITE" id="PS50932">
    <property type="entry name" value="HTH_LACI_2"/>
    <property type="match status" value="1"/>
</dbReference>
<dbReference type="InterPro" id="IPR028082">
    <property type="entry name" value="Peripla_BP_I"/>
</dbReference>
<dbReference type="CDD" id="cd06267">
    <property type="entry name" value="PBP1_LacI_sugar_binding-like"/>
    <property type="match status" value="1"/>
</dbReference>
<dbReference type="PANTHER" id="PTHR30146">
    <property type="entry name" value="LACI-RELATED TRANSCRIPTIONAL REPRESSOR"/>
    <property type="match status" value="1"/>
</dbReference>
<keyword evidence="1" id="KW-0805">Transcription regulation</keyword>
<dbReference type="Pfam" id="PF13377">
    <property type="entry name" value="Peripla_BP_3"/>
    <property type="match status" value="1"/>
</dbReference>
<reference evidence="5 6" key="1">
    <citation type="submission" date="2022-09" db="EMBL/GenBank/DDBJ databases">
        <authorList>
            <person name="Han X.L."/>
            <person name="Wang Q."/>
            <person name="Lu T."/>
        </authorList>
    </citation>
    <scope>NUCLEOTIDE SEQUENCE [LARGE SCALE GENOMIC DNA]</scope>
    <source>
        <strain evidence="5 6">WQ 127069</strain>
    </source>
</reference>
<dbReference type="SMART" id="SM00354">
    <property type="entry name" value="HTH_LACI"/>
    <property type="match status" value="1"/>
</dbReference>
<keyword evidence="3" id="KW-0804">Transcription</keyword>
<accession>A0ABT2URG7</accession>
<organism evidence="5 6">
    <name type="scientific">Paenibacillus baimaensis</name>
    <dbReference type="NCBI Taxonomy" id="2982185"/>
    <lineage>
        <taxon>Bacteria</taxon>
        <taxon>Bacillati</taxon>
        <taxon>Bacillota</taxon>
        <taxon>Bacilli</taxon>
        <taxon>Bacillales</taxon>
        <taxon>Paenibacillaceae</taxon>
        <taxon>Paenibacillus</taxon>
    </lineage>
</organism>
<dbReference type="SUPFAM" id="SSF53822">
    <property type="entry name" value="Periplasmic binding protein-like I"/>
    <property type="match status" value="1"/>
</dbReference>
<evidence type="ECO:0000256" key="1">
    <source>
        <dbReference type="ARBA" id="ARBA00023015"/>
    </source>
</evidence>
<evidence type="ECO:0000313" key="6">
    <source>
        <dbReference type="Proteomes" id="UP001652445"/>
    </source>
</evidence>
<dbReference type="Pfam" id="PF00356">
    <property type="entry name" value="LacI"/>
    <property type="match status" value="1"/>
</dbReference>
<sequence length="344" mass="38834">MTGKRVTSFDVAKRAGVSRSVVSAVLNGTQGIGVGEEKRKAVLEAIRELNYQVDAQARGMKTGLSRCLAAYGNVTNLLFLQVLEGMQAACAGQGYHVLLYPFGPSEHQKLEGLLDLYLQRRIDGIVALDRPNQVSESWVELVNSHKLPYISVEGYPEHHQITSVLMDYRESIHRALDFIWERTGLAPVYLELYHEHIQLGSGDRQRRQAYEQWMADKQLEPCMLSAADGPWEQRREFWTDWVSERSKPSAVLTNWSRGAVYICRAAQLLGIEVGRDIHVMAADNTERINQHMYPTITSVEVPYVEMGRLAAERILETIDGRRAFTDHSDMMVSSQLIVRDSVGS</sequence>